<protein>
    <submittedName>
        <fullName evidence="2">Uncharacterized protein</fullName>
    </submittedName>
</protein>
<comment type="caution">
    <text evidence="2">The sequence shown here is derived from an EMBL/GenBank/DDBJ whole genome shotgun (WGS) entry which is preliminary data.</text>
</comment>
<proteinExistence type="predicted"/>
<keyword evidence="3" id="KW-1185">Reference proteome</keyword>
<feature type="compositionally biased region" description="Acidic residues" evidence="1">
    <location>
        <begin position="16"/>
        <end position="29"/>
    </location>
</feature>
<reference evidence="2 3" key="1">
    <citation type="journal article" date="2021" name="Sci. Rep.">
        <title>The genome of the diatom Chaetoceros tenuissimus carries an ancient integrated fragment of an extant virus.</title>
        <authorList>
            <person name="Hongo Y."/>
            <person name="Kimura K."/>
            <person name="Takaki Y."/>
            <person name="Yoshida Y."/>
            <person name="Baba S."/>
            <person name="Kobayashi G."/>
            <person name="Nagasaki K."/>
            <person name="Hano T."/>
            <person name="Tomaru Y."/>
        </authorList>
    </citation>
    <scope>NUCLEOTIDE SEQUENCE [LARGE SCALE GENOMIC DNA]</scope>
    <source>
        <strain evidence="2 3">NIES-3715</strain>
    </source>
</reference>
<dbReference type="Proteomes" id="UP001054902">
    <property type="component" value="Unassembled WGS sequence"/>
</dbReference>
<name>A0AAD3D340_9STRA</name>
<evidence type="ECO:0000313" key="2">
    <source>
        <dbReference type="EMBL" id="GFH55845.1"/>
    </source>
</evidence>
<evidence type="ECO:0000256" key="1">
    <source>
        <dbReference type="SAM" id="MobiDB-lite"/>
    </source>
</evidence>
<sequence>MSRKRRSNGQSTPSEASEEDEHEEIDIDTFEFPIDNGDEPQQKRAKIAEEQRIAAEQELSRRINNISNRSNVADSTMYSGGIYNTNQFEAARARSGFEQTMASSDLTQNTTASTLEENREVAILLYQAREVRVRLLHKAREVERLRRMEASDLAQNTTVSTLEEIREVAILLYQAREIRVRLLHKAREVADMSKRLRIQAEHEGEDERLRFLKEAARLQASRCVSFWSNWHSAVKPYVLKKSAFLTQKCI</sequence>
<gene>
    <name evidence="2" type="ORF">CTEN210_12321</name>
</gene>
<feature type="region of interest" description="Disordered" evidence="1">
    <location>
        <begin position="1"/>
        <end position="47"/>
    </location>
</feature>
<accession>A0AAD3D340</accession>
<organism evidence="2 3">
    <name type="scientific">Chaetoceros tenuissimus</name>
    <dbReference type="NCBI Taxonomy" id="426638"/>
    <lineage>
        <taxon>Eukaryota</taxon>
        <taxon>Sar</taxon>
        <taxon>Stramenopiles</taxon>
        <taxon>Ochrophyta</taxon>
        <taxon>Bacillariophyta</taxon>
        <taxon>Coscinodiscophyceae</taxon>
        <taxon>Chaetocerotophycidae</taxon>
        <taxon>Chaetocerotales</taxon>
        <taxon>Chaetocerotaceae</taxon>
        <taxon>Chaetoceros</taxon>
    </lineage>
</organism>
<dbReference type="EMBL" id="BLLK01000051">
    <property type="protein sequence ID" value="GFH55845.1"/>
    <property type="molecule type" value="Genomic_DNA"/>
</dbReference>
<dbReference type="AlphaFoldDB" id="A0AAD3D340"/>
<evidence type="ECO:0000313" key="3">
    <source>
        <dbReference type="Proteomes" id="UP001054902"/>
    </source>
</evidence>